<dbReference type="GO" id="GO:0003723">
    <property type="term" value="F:RNA binding"/>
    <property type="evidence" value="ECO:0007669"/>
    <property type="project" value="InterPro"/>
</dbReference>
<dbReference type="InterPro" id="IPR020189">
    <property type="entry name" value="IF5A_C"/>
</dbReference>
<evidence type="ECO:0000259" key="1">
    <source>
        <dbReference type="SMART" id="SM01376"/>
    </source>
</evidence>
<dbReference type="SMART" id="SM01376">
    <property type="entry name" value="eIF-5a"/>
    <property type="match status" value="1"/>
</dbReference>
<dbReference type="GO" id="GO:0003746">
    <property type="term" value="F:translation elongation factor activity"/>
    <property type="evidence" value="ECO:0007669"/>
    <property type="project" value="InterPro"/>
</dbReference>
<dbReference type="Proteomes" id="UP000192596">
    <property type="component" value="Unassembled WGS sequence"/>
</dbReference>
<feature type="domain" description="Translation initiation factor 5A C-terminal" evidence="1">
    <location>
        <begin position="8"/>
        <end position="77"/>
    </location>
</feature>
<evidence type="ECO:0000313" key="2">
    <source>
        <dbReference type="EMBL" id="OQN97353.1"/>
    </source>
</evidence>
<dbReference type="GO" id="GO:0045905">
    <property type="term" value="P:positive regulation of translational termination"/>
    <property type="evidence" value="ECO:0007669"/>
    <property type="project" value="InterPro"/>
</dbReference>
<dbReference type="AlphaFoldDB" id="A0A1V8SE41"/>
<dbReference type="GO" id="GO:0045901">
    <property type="term" value="P:positive regulation of translational elongation"/>
    <property type="evidence" value="ECO:0007669"/>
    <property type="project" value="InterPro"/>
</dbReference>
<gene>
    <name evidence="2" type="ORF">B0A48_16417</name>
</gene>
<reference evidence="3" key="1">
    <citation type="submission" date="2017-03" db="EMBL/GenBank/DDBJ databases">
        <title>Genomes of endolithic fungi from Antarctica.</title>
        <authorList>
            <person name="Coleine C."/>
            <person name="Masonjones S."/>
            <person name="Stajich J.E."/>
        </authorList>
    </citation>
    <scope>NUCLEOTIDE SEQUENCE [LARGE SCALE GENOMIC DNA]</scope>
    <source>
        <strain evidence="3">CCFEE 5527</strain>
    </source>
</reference>
<evidence type="ECO:0000313" key="3">
    <source>
        <dbReference type="Proteomes" id="UP000192596"/>
    </source>
</evidence>
<dbReference type="SUPFAM" id="SSF50249">
    <property type="entry name" value="Nucleic acid-binding proteins"/>
    <property type="match status" value="1"/>
</dbReference>
<comment type="caution">
    <text evidence="2">The sequence shown here is derived from an EMBL/GenBank/DDBJ whole genome shotgun (WGS) entry which is preliminary data.</text>
</comment>
<dbReference type="Gene3D" id="2.40.50.140">
    <property type="entry name" value="Nucleic acid-binding proteins"/>
    <property type="match status" value="1"/>
</dbReference>
<sequence length="80" mass="8859">MADEAQPVDRKRELQLSTLKDDGTLVLLNPDGSTYDDLKLPDNDTGKRIKKLYDLGHIFNVVVQTDDNGKDEVVDVVGTS</sequence>
<name>A0A1V8SE41_9PEZI</name>
<proteinExistence type="predicted"/>
<protein>
    <recommendedName>
        <fullName evidence="1">Translation initiation factor 5A C-terminal domain-containing protein</fullName>
    </recommendedName>
</protein>
<dbReference type="GO" id="GO:0043022">
    <property type="term" value="F:ribosome binding"/>
    <property type="evidence" value="ECO:0007669"/>
    <property type="project" value="InterPro"/>
</dbReference>
<accession>A0A1V8SE41</accession>
<keyword evidence="3" id="KW-1185">Reference proteome</keyword>
<dbReference type="EMBL" id="NAJO01000055">
    <property type="protein sequence ID" value="OQN97353.1"/>
    <property type="molecule type" value="Genomic_DNA"/>
</dbReference>
<organism evidence="2 3">
    <name type="scientific">Cryoendolithus antarcticus</name>
    <dbReference type="NCBI Taxonomy" id="1507870"/>
    <lineage>
        <taxon>Eukaryota</taxon>
        <taxon>Fungi</taxon>
        <taxon>Dikarya</taxon>
        <taxon>Ascomycota</taxon>
        <taxon>Pezizomycotina</taxon>
        <taxon>Dothideomycetes</taxon>
        <taxon>Dothideomycetidae</taxon>
        <taxon>Cladosporiales</taxon>
        <taxon>Cladosporiaceae</taxon>
        <taxon>Cryoendolithus</taxon>
    </lineage>
</organism>
<dbReference type="InParanoid" id="A0A1V8SE41"/>
<dbReference type="InterPro" id="IPR012340">
    <property type="entry name" value="NA-bd_OB-fold"/>
</dbReference>
<dbReference type="Pfam" id="PF01287">
    <property type="entry name" value="eIF-5a"/>
    <property type="match status" value="1"/>
</dbReference>